<accession>A0ABT8TGS7</accession>
<evidence type="ECO:0000256" key="2">
    <source>
        <dbReference type="ARBA" id="ARBA00022801"/>
    </source>
</evidence>
<dbReference type="Proteomes" id="UP001168380">
    <property type="component" value="Unassembled WGS sequence"/>
</dbReference>
<dbReference type="SMART" id="SM00910">
    <property type="entry name" value="HIRAN"/>
    <property type="match status" value="1"/>
</dbReference>
<organism evidence="5 6">
    <name type="scientific">Gilvimarinus algae</name>
    <dbReference type="NCBI Taxonomy" id="3058037"/>
    <lineage>
        <taxon>Bacteria</taxon>
        <taxon>Pseudomonadati</taxon>
        <taxon>Pseudomonadota</taxon>
        <taxon>Gammaproteobacteria</taxon>
        <taxon>Cellvibrionales</taxon>
        <taxon>Cellvibrionaceae</taxon>
        <taxon>Gilvimarinus</taxon>
    </lineage>
</organism>
<dbReference type="InterPro" id="IPR014905">
    <property type="entry name" value="HIRAN"/>
</dbReference>
<feature type="chain" id="PRO_5045331494" evidence="3">
    <location>
        <begin position="19"/>
        <end position="127"/>
    </location>
</feature>
<dbReference type="RefSeq" id="WP_302714068.1">
    <property type="nucleotide sequence ID" value="NZ_JAULRT010000060.1"/>
</dbReference>
<evidence type="ECO:0000313" key="6">
    <source>
        <dbReference type="Proteomes" id="UP001168380"/>
    </source>
</evidence>
<keyword evidence="1" id="KW-0479">Metal-binding</keyword>
<dbReference type="Pfam" id="PF08797">
    <property type="entry name" value="HIRAN"/>
    <property type="match status" value="1"/>
</dbReference>
<evidence type="ECO:0000259" key="4">
    <source>
        <dbReference type="SMART" id="SM00910"/>
    </source>
</evidence>
<gene>
    <name evidence="5" type="ORF">QWI16_14045</name>
</gene>
<evidence type="ECO:0000256" key="1">
    <source>
        <dbReference type="ARBA" id="ARBA00022723"/>
    </source>
</evidence>
<protein>
    <submittedName>
        <fullName evidence="5">HIRAN domain-containing protein</fullName>
    </submittedName>
</protein>
<evidence type="ECO:0000256" key="3">
    <source>
        <dbReference type="SAM" id="SignalP"/>
    </source>
</evidence>
<keyword evidence="3" id="KW-0732">Signal</keyword>
<name>A0ABT8TGS7_9GAMM</name>
<keyword evidence="6" id="KW-1185">Reference proteome</keyword>
<proteinExistence type="predicted"/>
<dbReference type="EMBL" id="JAULRT010000060">
    <property type="protein sequence ID" value="MDO3383299.1"/>
    <property type="molecule type" value="Genomic_DNA"/>
</dbReference>
<feature type="domain" description="HIRAN" evidence="4">
    <location>
        <begin position="31"/>
        <end position="127"/>
    </location>
</feature>
<dbReference type="Gene3D" id="3.30.70.2330">
    <property type="match status" value="1"/>
</dbReference>
<evidence type="ECO:0000313" key="5">
    <source>
        <dbReference type="EMBL" id="MDO3383299.1"/>
    </source>
</evidence>
<sequence>MIKRRKLLTLLGVTSALAAPAVRAQKPIRLLEVLDAEVAGFGYYQTDEFLTHISSGDALTLKREPDNKHDQRAIEVYWGEHKIGYVPRVNNRALSRLMDNGEAVSAEVTRTLAGNWKPVKFVVRVGV</sequence>
<feature type="signal peptide" evidence="3">
    <location>
        <begin position="1"/>
        <end position="18"/>
    </location>
</feature>
<comment type="caution">
    <text evidence="5">The sequence shown here is derived from an EMBL/GenBank/DDBJ whole genome shotgun (WGS) entry which is preliminary data.</text>
</comment>
<keyword evidence="2" id="KW-0378">Hydrolase</keyword>
<reference evidence="5" key="1">
    <citation type="submission" date="2023-07" db="EMBL/GenBank/DDBJ databases">
        <title>Gilvimarinus algae sp. nov., isolated from the surface of Kelp.</title>
        <authorList>
            <person name="Sun Y.Y."/>
            <person name="Gong Y."/>
            <person name="Du Z.J."/>
        </authorList>
    </citation>
    <scope>NUCLEOTIDE SEQUENCE</scope>
    <source>
        <strain evidence="5">SDUM040014</strain>
    </source>
</reference>